<dbReference type="Gene3D" id="3.40.50.300">
    <property type="entry name" value="P-loop containing nucleotide triphosphate hydrolases"/>
    <property type="match status" value="1"/>
</dbReference>
<evidence type="ECO:0000256" key="1">
    <source>
        <dbReference type="SAM" id="MobiDB-lite"/>
    </source>
</evidence>
<dbReference type="InterPro" id="IPR003613">
    <property type="entry name" value="Ubox_domain"/>
</dbReference>
<dbReference type="OrthoDB" id="448653at2759"/>
<dbReference type="GO" id="GO:0005737">
    <property type="term" value="C:cytoplasm"/>
    <property type="evidence" value="ECO:0007669"/>
    <property type="project" value="TreeGrafter"/>
</dbReference>
<dbReference type="SMART" id="SM00504">
    <property type="entry name" value="Ubox"/>
    <property type="match status" value="1"/>
</dbReference>
<comment type="caution">
    <text evidence="3">The sequence shown here is derived from an EMBL/GenBank/DDBJ whole genome shotgun (WGS) entry which is preliminary data.</text>
</comment>
<dbReference type="PANTHER" id="PTHR11566">
    <property type="entry name" value="DYNAMIN"/>
    <property type="match status" value="1"/>
</dbReference>
<dbReference type="GO" id="GO:0003924">
    <property type="term" value="F:GTPase activity"/>
    <property type="evidence" value="ECO:0007669"/>
    <property type="project" value="InterPro"/>
</dbReference>
<organism evidence="3 4">
    <name type="scientific">Symbiodinium natans</name>
    <dbReference type="NCBI Taxonomy" id="878477"/>
    <lineage>
        <taxon>Eukaryota</taxon>
        <taxon>Sar</taxon>
        <taxon>Alveolata</taxon>
        <taxon>Dinophyceae</taxon>
        <taxon>Suessiales</taxon>
        <taxon>Symbiodiniaceae</taxon>
        <taxon>Symbiodinium</taxon>
    </lineage>
</organism>
<dbReference type="Pfam" id="PF04564">
    <property type="entry name" value="U-box"/>
    <property type="match status" value="1"/>
</dbReference>
<feature type="domain" description="U-box" evidence="2">
    <location>
        <begin position="23"/>
        <end position="97"/>
    </location>
</feature>
<feature type="region of interest" description="Disordered" evidence="1">
    <location>
        <begin position="111"/>
        <end position="155"/>
    </location>
</feature>
<dbReference type="SUPFAM" id="SSF52540">
    <property type="entry name" value="P-loop containing nucleoside triphosphate hydrolases"/>
    <property type="match status" value="1"/>
</dbReference>
<dbReference type="SMART" id="SM00053">
    <property type="entry name" value="DYNc"/>
    <property type="match status" value="1"/>
</dbReference>
<keyword evidence="4" id="KW-1185">Reference proteome</keyword>
<dbReference type="Pfam" id="PF00350">
    <property type="entry name" value="Dynamin_N"/>
    <property type="match status" value="1"/>
</dbReference>
<feature type="compositionally biased region" description="Low complexity" evidence="1">
    <location>
        <begin position="127"/>
        <end position="136"/>
    </location>
</feature>
<accession>A0A812QLW8</accession>
<dbReference type="InterPro" id="IPR022812">
    <property type="entry name" value="Dynamin"/>
</dbReference>
<dbReference type="PANTHER" id="PTHR11566:SF173">
    <property type="entry name" value="DYNAMIN-RELATED PROTEIN 4C"/>
    <property type="match status" value="1"/>
</dbReference>
<sequence>MSGLARSWGWFTQQVWRQGASQPQLADFLCPFTKELMKDPVTAEDNFNYERSSIEKWILVEKKGTSPQTGKRMGSTLQPNKDLKSAIDRYTAAHQDESGTERLEGVIEWPSHGLQDPETRTLSMGPAASGSASAGDAGDRPERPHKRPRRDWRLSTHAPVSSMAEAMSKFFLELDPMRDLLQEVLEGWTPPRIIVLGDESTGKSTILEQLANIPIFPRKRRFCTRLAVHVRLRRTPEVSQAFLSVYKMQDGKEVAEAAPKEIPQENGWLIVQEEMMRLSEENGVQGIVADKFLVVEIKHPAVPSIDLVDLPGIVGSPADKEKEISRIIDQQLAYDEARGCHDMFLAVVPASGDVRPSTNMAMRIVQNHMLEERTIGVFSKVDQCADSQVLRALVLNESTSDEDSPESLGRISLKSWVACMLKPPQEKHLVVHNFERLFVQHGNELEFFQQGDEHLKRLLEKDVAGMGCLAQHLEKAYCSYLQNTWKTAAMTKVLNKLDEKEFEFKQLGVVEEQKKTRLAKKEVEHRFKDSPKLPVGQLYSAFLSTILADFSAELRARLAELDGLSCSPGQLANSLQQARQDLENIFAEATGKVFSHFVPSLEKMLLAEITLDESVPATDGFIAKVVDTVRTRMRTKGQPRAVVRKVMRDTEFIQLCQYKDFTKQVMKACRELFEKAVQELKEKSRELLASLLKVDLGSPYLRGAVDKGEGLVTMSCDASGFADVAETMFAMTIPGASKLQALHQGATVGAECDEARAKARALKDELKQMCLARDGIKRALFTEEEFQDFQQSCLSA</sequence>
<dbReference type="Gene3D" id="3.30.40.10">
    <property type="entry name" value="Zinc/RING finger domain, C3HC4 (zinc finger)"/>
    <property type="match status" value="1"/>
</dbReference>
<dbReference type="GO" id="GO:0016020">
    <property type="term" value="C:membrane"/>
    <property type="evidence" value="ECO:0007669"/>
    <property type="project" value="TreeGrafter"/>
</dbReference>
<dbReference type="GO" id="GO:0005874">
    <property type="term" value="C:microtubule"/>
    <property type="evidence" value="ECO:0007669"/>
    <property type="project" value="TreeGrafter"/>
</dbReference>
<dbReference type="InterPro" id="IPR013083">
    <property type="entry name" value="Znf_RING/FYVE/PHD"/>
</dbReference>
<dbReference type="InterPro" id="IPR027417">
    <property type="entry name" value="P-loop_NTPase"/>
</dbReference>
<evidence type="ECO:0000259" key="2">
    <source>
        <dbReference type="PROSITE" id="PS51698"/>
    </source>
</evidence>
<dbReference type="CDD" id="cd16655">
    <property type="entry name" value="RING-Ubox_WDSUB1-like"/>
    <property type="match status" value="1"/>
</dbReference>
<dbReference type="SUPFAM" id="SSF57850">
    <property type="entry name" value="RING/U-box"/>
    <property type="match status" value="1"/>
</dbReference>
<dbReference type="AlphaFoldDB" id="A0A812QLW8"/>
<dbReference type="InterPro" id="IPR001401">
    <property type="entry name" value="Dynamin_GTPase"/>
</dbReference>
<gene>
    <name evidence="3" type="primary">Mx1</name>
    <name evidence="3" type="ORF">SNAT2548_LOCUS21457</name>
</gene>
<evidence type="ECO:0000313" key="4">
    <source>
        <dbReference type="Proteomes" id="UP000604046"/>
    </source>
</evidence>
<dbReference type="GO" id="GO:0004842">
    <property type="term" value="F:ubiquitin-protein transferase activity"/>
    <property type="evidence" value="ECO:0007669"/>
    <property type="project" value="InterPro"/>
</dbReference>
<proteinExistence type="predicted"/>
<dbReference type="GO" id="GO:0008017">
    <property type="term" value="F:microtubule binding"/>
    <property type="evidence" value="ECO:0007669"/>
    <property type="project" value="TreeGrafter"/>
</dbReference>
<reference evidence="3" key="1">
    <citation type="submission" date="2021-02" db="EMBL/GenBank/DDBJ databases">
        <authorList>
            <person name="Dougan E. K."/>
            <person name="Rhodes N."/>
            <person name="Thang M."/>
            <person name="Chan C."/>
        </authorList>
    </citation>
    <scope>NUCLEOTIDE SEQUENCE</scope>
</reference>
<dbReference type="Proteomes" id="UP000604046">
    <property type="component" value="Unassembled WGS sequence"/>
</dbReference>
<dbReference type="InterPro" id="IPR045063">
    <property type="entry name" value="Dynamin_N"/>
</dbReference>
<dbReference type="EMBL" id="CAJNDS010002254">
    <property type="protein sequence ID" value="CAE7393811.1"/>
    <property type="molecule type" value="Genomic_DNA"/>
</dbReference>
<dbReference type="GO" id="GO:0016567">
    <property type="term" value="P:protein ubiquitination"/>
    <property type="evidence" value="ECO:0007669"/>
    <property type="project" value="InterPro"/>
</dbReference>
<evidence type="ECO:0000313" key="3">
    <source>
        <dbReference type="EMBL" id="CAE7393811.1"/>
    </source>
</evidence>
<dbReference type="PROSITE" id="PS51698">
    <property type="entry name" value="U_BOX"/>
    <property type="match status" value="1"/>
</dbReference>
<dbReference type="PRINTS" id="PR00195">
    <property type="entry name" value="DYNAMIN"/>
</dbReference>
<name>A0A812QLW8_9DINO</name>
<dbReference type="GO" id="GO:0005525">
    <property type="term" value="F:GTP binding"/>
    <property type="evidence" value="ECO:0007669"/>
    <property type="project" value="InterPro"/>
</dbReference>
<protein>
    <submittedName>
        <fullName evidence="3">Mx1 protein</fullName>
    </submittedName>
</protein>